<dbReference type="AlphaFoldDB" id="A0A8X7WME6"/>
<sequence length="95" mass="10846">MKQSRDRIESIRSTVCPIDMVFQFLISPGSGSPPVNPRTDSESSSLFSHSLRWFDSVNHNDASMRNLQLKNVKSLRLTKVIFFLLLSVLLFFSIL</sequence>
<feature type="transmembrane region" description="Helical" evidence="1">
    <location>
        <begin position="74"/>
        <end position="94"/>
    </location>
</feature>
<keyword evidence="1" id="KW-0812">Transmembrane</keyword>
<name>A0A8X7WME6_BRACI</name>
<proteinExistence type="predicted"/>
<protein>
    <submittedName>
        <fullName evidence="2">Uncharacterized protein</fullName>
    </submittedName>
</protein>
<evidence type="ECO:0000313" key="2">
    <source>
        <dbReference type="EMBL" id="KAG2331440.1"/>
    </source>
</evidence>
<accession>A0A8X7WME6</accession>
<dbReference type="Proteomes" id="UP000886595">
    <property type="component" value="Unassembled WGS sequence"/>
</dbReference>
<reference evidence="2 3" key="1">
    <citation type="submission" date="2020-02" db="EMBL/GenBank/DDBJ databases">
        <authorList>
            <person name="Ma Q."/>
            <person name="Huang Y."/>
            <person name="Song X."/>
            <person name="Pei D."/>
        </authorList>
    </citation>
    <scope>NUCLEOTIDE SEQUENCE [LARGE SCALE GENOMIC DNA]</scope>
    <source>
        <strain evidence="2">Sxm20200214</strain>
        <tissue evidence="2">Leaf</tissue>
    </source>
</reference>
<gene>
    <name evidence="2" type="ORF">Bca52824_002620</name>
</gene>
<comment type="caution">
    <text evidence="2">The sequence shown here is derived from an EMBL/GenBank/DDBJ whole genome shotgun (WGS) entry which is preliminary data.</text>
</comment>
<keyword evidence="1" id="KW-0472">Membrane</keyword>
<evidence type="ECO:0000256" key="1">
    <source>
        <dbReference type="SAM" id="Phobius"/>
    </source>
</evidence>
<keyword evidence="1" id="KW-1133">Transmembrane helix</keyword>
<dbReference type="EMBL" id="JAAMPC010000001">
    <property type="protein sequence ID" value="KAG2331440.1"/>
    <property type="molecule type" value="Genomic_DNA"/>
</dbReference>
<organism evidence="2 3">
    <name type="scientific">Brassica carinata</name>
    <name type="common">Ethiopian mustard</name>
    <name type="synonym">Abyssinian cabbage</name>
    <dbReference type="NCBI Taxonomy" id="52824"/>
    <lineage>
        <taxon>Eukaryota</taxon>
        <taxon>Viridiplantae</taxon>
        <taxon>Streptophyta</taxon>
        <taxon>Embryophyta</taxon>
        <taxon>Tracheophyta</taxon>
        <taxon>Spermatophyta</taxon>
        <taxon>Magnoliopsida</taxon>
        <taxon>eudicotyledons</taxon>
        <taxon>Gunneridae</taxon>
        <taxon>Pentapetalae</taxon>
        <taxon>rosids</taxon>
        <taxon>malvids</taxon>
        <taxon>Brassicales</taxon>
        <taxon>Brassicaceae</taxon>
        <taxon>Brassiceae</taxon>
        <taxon>Brassica</taxon>
    </lineage>
</organism>
<keyword evidence="3" id="KW-1185">Reference proteome</keyword>
<evidence type="ECO:0000313" key="3">
    <source>
        <dbReference type="Proteomes" id="UP000886595"/>
    </source>
</evidence>